<evidence type="ECO:0000313" key="3">
    <source>
        <dbReference type="Proteomes" id="UP000812961"/>
    </source>
</evidence>
<comment type="caution">
    <text evidence="2">The sequence shown here is derived from an EMBL/GenBank/DDBJ whole genome shotgun (WGS) entry which is preliminary data.</text>
</comment>
<evidence type="ECO:0000313" key="2">
    <source>
        <dbReference type="EMBL" id="MBW8687779.1"/>
    </source>
</evidence>
<dbReference type="SUPFAM" id="SSF51735">
    <property type="entry name" value="NAD(P)-binding Rossmann-fold domains"/>
    <property type="match status" value="1"/>
</dbReference>
<dbReference type="CDD" id="cd05244">
    <property type="entry name" value="BVR-B_like_SDR_a"/>
    <property type="match status" value="1"/>
</dbReference>
<reference evidence="2 3" key="1">
    <citation type="submission" date="2021-08" db="EMBL/GenBank/DDBJ databases">
        <title>The genome sequence of Chitinophaga sp. B61.</title>
        <authorList>
            <person name="Zhang X."/>
        </authorList>
    </citation>
    <scope>NUCLEOTIDE SEQUENCE [LARGE SCALE GENOMIC DNA]</scope>
    <source>
        <strain evidence="2 3">B61</strain>
    </source>
</reference>
<feature type="domain" description="NAD(P)-binding" evidence="1">
    <location>
        <begin position="7"/>
        <end position="200"/>
    </location>
</feature>
<dbReference type="InterPro" id="IPR016040">
    <property type="entry name" value="NAD(P)-bd_dom"/>
</dbReference>
<evidence type="ECO:0000259" key="1">
    <source>
        <dbReference type="Pfam" id="PF13460"/>
    </source>
</evidence>
<proteinExistence type="predicted"/>
<gene>
    <name evidence="2" type="ORF">K1Y79_25800</name>
</gene>
<dbReference type="PANTHER" id="PTHR43355:SF2">
    <property type="entry name" value="FLAVIN REDUCTASE (NADPH)"/>
    <property type="match status" value="1"/>
</dbReference>
<dbReference type="Gene3D" id="3.40.50.720">
    <property type="entry name" value="NAD(P)-binding Rossmann-like Domain"/>
    <property type="match status" value="1"/>
</dbReference>
<dbReference type="RefSeq" id="WP_220253101.1">
    <property type="nucleotide sequence ID" value="NZ_JAICCF010000005.1"/>
</dbReference>
<dbReference type="EMBL" id="JAICCF010000005">
    <property type="protein sequence ID" value="MBW8687779.1"/>
    <property type="molecule type" value="Genomic_DNA"/>
</dbReference>
<organism evidence="2 3">
    <name type="scientific">Chitinophaga rhizophila</name>
    <dbReference type="NCBI Taxonomy" id="2866212"/>
    <lineage>
        <taxon>Bacteria</taxon>
        <taxon>Pseudomonadati</taxon>
        <taxon>Bacteroidota</taxon>
        <taxon>Chitinophagia</taxon>
        <taxon>Chitinophagales</taxon>
        <taxon>Chitinophagaceae</taxon>
        <taxon>Chitinophaga</taxon>
    </lineage>
</organism>
<dbReference type="Proteomes" id="UP000812961">
    <property type="component" value="Unassembled WGS sequence"/>
</dbReference>
<keyword evidence="3" id="KW-1185">Reference proteome</keyword>
<name>A0ABS7GLS8_9BACT</name>
<accession>A0ABS7GLS8</accession>
<protein>
    <submittedName>
        <fullName evidence="2">SDR family oxidoreductase</fullName>
    </submittedName>
</protein>
<sequence>MKLIIFGATGGTGKQLTEQALAQGHTVTAFVRDPSRMDIIHSNLNIAQGDVMDPGAILPAMQGHDAVLCAIGSPANKIGKIRSTGTQNIIRAMKASGIKRLVCQTSLGYGDSKETLRQTPFIFRHIIVPFILKKGFADHALQEEYIKQSQLEWVIARPANLTDGALTRTYKKGFPATEKQLKMKISRADVADFMLRQLTDNTYLRKTPGLSY</sequence>
<dbReference type="InterPro" id="IPR036291">
    <property type="entry name" value="NAD(P)-bd_dom_sf"/>
</dbReference>
<dbReference type="InterPro" id="IPR051606">
    <property type="entry name" value="Polyketide_Oxido-like"/>
</dbReference>
<dbReference type="PANTHER" id="PTHR43355">
    <property type="entry name" value="FLAVIN REDUCTASE (NADPH)"/>
    <property type="match status" value="1"/>
</dbReference>
<dbReference type="Pfam" id="PF13460">
    <property type="entry name" value="NAD_binding_10"/>
    <property type="match status" value="1"/>
</dbReference>